<evidence type="ECO:0000313" key="2">
    <source>
        <dbReference type="Proteomes" id="UP000239203"/>
    </source>
</evidence>
<sequence>MWLWRLGIGLSGTEWKVAEWQRDTARPWHATTERGGHSG</sequence>
<proteinExistence type="predicted"/>
<dbReference type="Proteomes" id="UP000239203">
    <property type="component" value="Unassembled WGS sequence"/>
</dbReference>
<comment type="caution">
    <text evidence="1">The sequence shown here is derived from an EMBL/GenBank/DDBJ whole genome shotgun (WGS) entry which is preliminary data.</text>
</comment>
<gene>
    <name evidence="1" type="ORF">CLV40_12338</name>
</gene>
<name>A0A2S6GFD3_9PSEU</name>
<keyword evidence="2" id="KW-1185">Reference proteome</keyword>
<evidence type="ECO:0000313" key="1">
    <source>
        <dbReference type="EMBL" id="PPK63918.1"/>
    </source>
</evidence>
<dbReference type="EMBL" id="PTIX01000023">
    <property type="protein sequence ID" value="PPK63918.1"/>
    <property type="molecule type" value="Genomic_DNA"/>
</dbReference>
<reference evidence="1 2" key="1">
    <citation type="submission" date="2018-02" db="EMBL/GenBank/DDBJ databases">
        <title>Genomic Encyclopedia of Archaeal and Bacterial Type Strains, Phase II (KMG-II): from individual species to whole genera.</title>
        <authorList>
            <person name="Goeker M."/>
        </authorList>
    </citation>
    <scope>NUCLEOTIDE SEQUENCE [LARGE SCALE GENOMIC DNA]</scope>
    <source>
        <strain evidence="1 2">YU 961-1</strain>
    </source>
</reference>
<protein>
    <submittedName>
        <fullName evidence="1">Uncharacterized protein</fullName>
    </submittedName>
</protein>
<organism evidence="1 2">
    <name type="scientific">Actinokineospora auranticolor</name>
    <dbReference type="NCBI Taxonomy" id="155976"/>
    <lineage>
        <taxon>Bacteria</taxon>
        <taxon>Bacillati</taxon>
        <taxon>Actinomycetota</taxon>
        <taxon>Actinomycetes</taxon>
        <taxon>Pseudonocardiales</taxon>
        <taxon>Pseudonocardiaceae</taxon>
        <taxon>Actinokineospora</taxon>
    </lineage>
</organism>
<dbReference type="AlphaFoldDB" id="A0A2S6GFD3"/>
<accession>A0A2S6GFD3</accession>